<keyword evidence="2" id="KW-1185">Reference proteome</keyword>
<gene>
    <name evidence="1" type="ORF">D8Y22_10790</name>
</gene>
<dbReference type="Proteomes" id="UP000318864">
    <property type="component" value="Unassembled WGS sequence"/>
</dbReference>
<protein>
    <submittedName>
        <fullName evidence="1">Putative baseplate assembly protein</fullName>
    </submittedName>
</protein>
<dbReference type="EMBL" id="RBZW01000024">
    <property type="protein sequence ID" value="THE64849.1"/>
    <property type="molecule type" value="Genomic_DNA"/>
</dbReference>
<accession>A0A4S3TL17</accession>
<organism evidence="1 2">
    <name type="scientific">Salinadaptatus halalkaliphilus</name>
    <dbReference type="NCBI Taxonomy" id="2419781"/>
    <lineage>
        <taxon>Archaea</taxon>
        <taxon>Methanobacteriati</taxon>
        <taxon>Methanobacteriota</taxon>
        <taxon>Stenosarchaea group</taxon>
        <taxon>Halobacteria</taxon>
        <taxon>Halobacteriales</taxon>
        <taxon>Natrialbaceae</taxon>
        <taxon>Salinadaptatus</taxon>
    </lineage>
</organism>
<dbReference type="RefSeq" id="WP_141464709.1">
    <property type="nucleotide sequence ID" value="NZ_RBZW01000024.1"/>
</dbReference>
<evidence type="ECO:0000313" key="1">
    <source>
        <dbReference type="EMBL" id="THE64849.1"/>
    </source>
</evidence>
<proteinExistence type="predicted"/>
<name>A0A4S3TL17_9EURY</name>
<evidence type="ECO:0000313" key="2">
    <source>
        <dbReference type="Proteomes" id="UP000318864"/>
    </source>
</evidence>
<dbReference type="OrthoDB" id="148267at2157"/>
<reference evidence="1 2" key="1">
    <citation type="submission" date="2018-10" db="EMBL/GenBank/DDBJ databases">
        <title>Natronolimnobius sp. XQ-INN 246 isolated from Inner Mongolia Autonomous Region of China.</title>
        <authorList>
            <person name="Xue Q."/>
        </authorList>
    </citation>
    <scope>NUCLEOTIDE SEQUENCE [LARGE SCALE GENOMIC DNA]</scope>
    <source>
        <strain evidence="1 2">XQ-INN 246</strain>
    </source>
</reference>
<sequence length="646" mass="70629">MGLDLPELDDREYDALLDQATKLIPAYSEEWTDFNPHDPGMTIVEVLAWLTETHTYQLDQITDDHRRKYLQLVGYRPRAPTAATATVRVGVPEALGGKRLPAGAQLGVTDGVDDRYQFETERDLVCVDACVDTIISDVDGGSDHSEANAASGSYYRPFGRRVDETDTVYVGFDDDPFAETDRVTLYVAYHDDDLPDPPEPTDDGRQPTFDPSVELAWECYRDDGWERLTVLEDETDSLYRGGIVELEANPTTQARRSESVPSQVPDSAAAWIRCRVDTAGYEIPPQLDSIRTNVVTATHATSVETERLDPLSDGSSSRTVREFDNQTYRFANKPVLSARVFVDGQRYTEVPDFDASGPEDCHYVLDREAGYVTFGDGFNGTVPPANATVIADYVYGGGERANVSAAASWQLTDPGTDFEAEARTPSIDVAPLGPASGGADGETVAEALQRAKRDLDRPNRAVTASDYRRLAARTPGLRIGRTHVTADSEGVTVIVIPYAPADVPSPDPSAAFLDTVRTYLRERTLLGDRFTVVGPQYVRLEITVSGEVRPQYAHSGFESAIVDAVESYLHPLDGFDGDGWPLGRSLEIEALRDSIADVDPVGKVSDLSVTAHGGTPSGDRIRIGETALFSVECVTVEMQRSTLRRG</sequence>
<dbReference type="NCBIfam" id="TIGR02243">
    <property type="entry name" value="putative baseplate assembly protein"/>
    <property type="match status" value="1"/>
</dbReference>
<dbReference type="AlphaFoldDB" id="A0A4S3TL17"/>
<dbReference type="InterPro" id="IPR011749">
    <property type="entry name" value="CHP02243"/>
</dbReference>
<comment type="caution">
    <text evidence="1">The sequence shown here is derived from an EMBL/GenBank/DDBJ whole genome shotgun (WGS) entry which is preliminary data.</text>
</comment>